<sequence length="1367" mass="153885">MVAGMTPTTVPWDFVAAVMRAGYHVELAGGGYSREKDFEDAIRKLAATLPVNRGITCNLIYANPRAIAWQIPLLRRLARDGIRIDGLTIGAGVPSAEVVKEYITTMGLKVISFKPGSYDSLQQTIAIARQHPDFPIGLQWTGGRAGGHHSFEDFHTSILKSYGRIRQCPNIVLIAGSGFGGASDTLPYLTGEWSRSLGYPLMPFDGVLLGSRMMVAKEAHTSPQAKRLILQAPGVDDSEWHNSYDKPTGGIVTVNSEMGQPIHKLATLGVMLWKDLDQRIFSIRDRFERLNALRKNRKEIIARLNSDFAKPWFAVNSDGEDVEIEDMTYLEVLRRLVELMYVRHQQRWIDSSYRRLMLDFIRRVQERLTPISDCQVEDLSDPSELVVDLLRCYPSAETELLYPEDVSFFIGLLQRPGQKPPNFVPRLDENFETWFKKDSLWQAEDVDAVIDQDVQRVCIIHGPVAARYSTAFDEPAKVILDGISDAHIEMLHRKFYSEQGAVPNEVGDQLTPAMSLPNLDNVFITDQDMQRTYELGWRGVLPEQNLLVLHTARTSQLDYLHQVRGVESITIDFVFVFIPEARECRLHEDISRRSEKIKEFYADLWIGGLPESLKDAGVNSEFSGDTVTLSQKMVTEFTNVLRTSDSDPGGICSSKRFVPLDLCIVVAWTALIKPLLISVIDGDLLRLLHRSNSFEYYPGVRPLKIGDVLHTSSRIQALTLQATGKLVEVVAEIKRDSESAVKVTSVFFIQGQFSDQEKTFRSTQEPEVIVQVRSNVLQALMLSRKWLTMNEPTQSLIGRTFLFKVTTHTTYNEKGQIDALQIAGQVFIVTQEDASRCVGRIYFEGETCNGNPVMDFLTRHGSSKHQRQLLESPGWSDEPPSSIRLPKRSELYSKVSKDINPIHVCPVFAAFAGYPQTVIHGMYTSAAVRRVVEKMVGDADCARFRRYSASFEGMVLPSDVLKVDLQHAAMIDGRMVLRIQAYNDKTGDRVLEAEVEIEQKPTAYLFCGQGSQEKGMGFSLIDIVRNDPKTLTVHFGGKRGQQIRANYLAMASEALPPDNEEAVRPILKGLTPTSTSYTFTDERGLLSSTQFCQPALALMEMAEFEHLRSKRMIQEQSVFAGHSLGEYAALGACTSFMPTEDLLSLIFYRGLRMQNAVRRDETGRTDFSMVAVDPSRIGKGFEQEAFETLTKLISLETRLLLEVVNHNVKQQQYVCAGDLRALWLLGKVCDQLACHSHPEPVSSEELLQMIRRYIPASRLHANTIELERGRATIPLKGIEVPFHSTFLRSEIDNYRRYLKRKILEENIDPDQLVGRWIPNVIGIDDQGTERDSAMTAPMVREASPLEPVSDRAPRDAEYHNEFSIAPA</sequence>
<evidence type="ECO:0000313" key="1">
    <source>
        <dbReference type="EMBL" id="KAJ9640319.1"/>
    </source>
</evidence>
<dbReference type="EMBL" id="JAPDRP010000017">
    <property type="protein sequence ID" value="KAJ9640319.1"/>
    <property type="molecule type" value="Genomic_DNA"/>
</dbReference>
<dbReference type="Proteomes" id="UP001172680">
    <property type="component" value="Unassembled WGS sequence"/>
</dbReference>
<name>A0ACC2YYC6_9PEZI</name>
<reference evidence="1" key="1">
    <citation type="submission" date="2022-10" db="EMBL/GenBank/DDBJ databases">
        <title>Culturing micro-colonial fungi from biological soil crusts in the Mojave desert and describing Neophaeococcomyces mojavensis, and introducing the new genera and species Taxawa tesnikishii.</title>
        <authorList>
            <person name="Kurbessoian T."/>
            <person name="Stajich J.E."/>
        </authorList>
    </citation>
    <scope>NUCLEOTIDE SEQUENCE</scope>
    <source>
        <strain evidence="1">JES_115</strain>
    </source>
</reference>
<proteinExistence type="predicted"/>
<protein>
    <submittedName>
        <fullName evidence="1">Uncharacterized protein</fullName>
    </submittedName>
</protein>
<keyword evidence="2" id="KW-1185">Reference proteome</keyword>
<gene>
    <name evidence="1" type="ORF">H2199_005858</name>
</gene>
<organism evidence="1 2">
    <name type="scientific">Coniosporium tulheliwenetii</name>
    <dbReference type="NCBI Taxonomy" id="3383036"/>
    <lineage>
        <taxon>Eukaryota</taxon>
        <taxon>Fungi</taxon>
        <taxon>Dikarya</taxon>
        <taxon>Ascomycota</taxon>
        <taxon>Pezizomycotina</taxon>
        <taxon>Dothideomycetes</taxon>
        <taxon>Dothideomycetes incertae sedis</taxon>
        <taxon>Coniosporium</taxon>
    </lineage>
</organism>
<comment type="caution">
    <text evidence="1">The sequence shown here is derived from an EMBL/GenBank/DDBJ whole genome shotgun (WGS) entry which is preliminary data.</text>
</comment>
<evidence type="ECO:0000313" key="2">
    <source>
        <dbReference type="Proteomes" id="UP001172680"/>
    </source>
</evidence>
<accession>A0ACC2YYC6</accession>